<accession>C6X7X6</accession>
<evidence type="ECO:0000313" key="2">
    <source>
        <dbReference type="Proteomes" id="UP000002743"/>
    </source>
</evidence>
<dbReference type="AlphaFoldDB" id="C6X7X6"/>
<dbReference type="RefSeq" id="WP_015830650.1">
    <property type="nucleotide sequence ID" value="NC_012969.1"/>
</dbReference>
<name>C6X7X6_METGS</name>
<organism evidence="1 2">
    <name type="scientific">Methylovorus glucosotrophus (strain SIP3-4)</name>
    <dbReference type="NCBI Taxonomy" id="582744"/>
    <lineage>
        <taxon>Bacteria</taxon>
        <taxon>Pseudomonadati</taxon>
        <taxon>Pseudomonadota</taxon>
        <taxon>Betaproteobacteria</taxon>
        <taxon>Nitrosomonadales</taxon>
        <taxon>Methylophilaceae</taxon>
        <taxon>Methylovorus</taxon>
    </lineage>
</organism>
<gene>
    <name evidence="1" type="ordered locus">Msip34_2061</name>
</gene>
<evidence type="ECO:0000313" key="1">
    <source>
        <dbReference type="EMBL" id="ACT51303.1"/>
    </source>
</evidence>
<dbReference type="EMBL" id="CP001674">
    <property type="protein sequence ID" value="ACT51303.1"/>
    <property type="molecule type" value="Genomic_DNA"/>
</dbReference>
<reference evidence="1 2" key="2">
    <citation type="journal article" date="2011" name="J. Bacteriol.">
        <title>Genomes of three methylotrophs from a single niche uncover genetic and metabolic divergence of Methylophilaceae.</title>
        <authorList>
            <person name="Lapidus A."/>
            <person name="Clum A."/>
            <person name="Labutti K."/>
            <person name="Kaluzhnaya M.G."/>
            <person name="Lim S."/>
            <person name="Beck D.A."/>
            <person name="Glavina Del Rio T."/>
            <person name="Nolan M."/>
            <person name="Mavromatis K."/>
            <person name="Huntemann M."/>
            <person name="Lucas S."/>
            <person name="Lidstrom M.E."/>
            <person name="Ivanova N."/>
            <person name="Chistoserdova L."/>
        </authorList>
    </citation>
    <scope>NUCLEOTIDE SEQUENCE [LARGE SCALE GENOMIC DNA]</scope>
    <source>
        <strain evidence="1 2">SIP3-4</strain>
    </source>
</reference>
<keyword evidence="2" id="KW-1185">Reference proteome</keyword>
<dbReference type="HOGENOM" id="CLU_2666886_0_0_4"/>
<dbReference type="Proteomes" id="UP000002743">
    <property type="component" value="Chromosome"/>
</dbReference>
<dbReference type="KEGG" id="mei:Msip34_2061"/>
<sequence length="75" mass="9128">MNFKDIYPTGHKTDIVKTFFNNFELHLKANDKYNASRFSVYKTAFQNRHSIDKNLFTYCENIYQLYMKNVDKKFE</sequence>
<reference evidence="2" key="1">
    <citation type="submission" date="2009-07" db="EMBL/GenBank/DDBJ databases">
        <title>Complete sequence of chromosome of Methylovorus sp. SIP3-4.</title>
        <authorList>
            <person name="Lucas S."/>
            <person name="Copeland A."/>
            <person name="Lapidus A."/>
            <person name="Glavina del Rio T."/>
            <person name="Tice H."/>
            <person name="Bruce D."/>
            <person name="Goodwin L."/>
            <person name="Pitluck S."/>
            <person name="Clum A."/>
            <person name="Larimer F."/>
            <person name="Land M."/>
            <person name="Hauser L."/>
            <person name="Kyrpides N."/>
            <person name="Mikhailova N."/>
            <person name="Kayluzhnaya M."/>
            <person name="Chistoserdova L."/>
        </authorList>
    </citation>
    <scope>NUCLEOTIDE SEQUENCE [LARGE SCALE GENOMIC DNA]</scope>
    <source>
        <strain evidence="2">SIP3-4</strain>
    </source>
</reference>
<proteinExistence type="predicted"/>
<protein>
    <submittedName>
        <fullName evidence="1">Uncharacterized protein</fullName>
    </submittedName>
</protein>